<comment type="caution">
    <text evidence="1">The sequence shown here is derived from an EMBL/GenBank/DDBJ whole genome shotgun (WGS) entry which is preliminary data.</text>
</comment>
<sequence>MSEINRIDEVEEILEQICENIPEYAYDNLNGGIILSEETKFHEESVGDSLVILGEYRRDITGNMIKIYYGSFMEMFKYSSHEELYERLEHTLLHEFTHHLEFMANEYGLVIEDKKFIDEYKKRYDK</sequence>
<proteinExistence type="predicted"/>
<reference evidence="1 2" key="1">
    <citation type="submission" date="2021-06" db="EMBL/GenBank/DDBJ databases">
        <authorList>
            <person name="Sun Q."/>
            <person name="Li D."/>
        </authorList>
    </citation>
    <scope>NUCLEOTIDE SEQUENCE [LARGE SCALE GENOMIC DNA]</scope>
    <source>
        <strain evidence="1 2">MSJ-1</strain>
    </source>
</reference>
<accession>A0ABS6FEX7</accession>
<dbReference type="InterPro" id="IPR010428">
    <property type="entry name" value="Zincin_1"/>
</dbReference>
<evidence type="ECO:0000313" key="2">
    <source>
        <dbReference type="Proteomes" id="UP000783742"/>
    </source>
</evidence>
<dbReference type="CDD" id="cd12953">
    <property type="entry name" value="MMP_TTHA0227"/>
    <property type="match status" value="1"/>
</dbReference>
<dbReference type="EMBL" id="JAHLQO010000002">
    <property type="protein sequence ID" value="MBU5668744.1"/>
    <property type="molecule type" value="Genomic_DNA"/>
</dbReference>
<dbReference type="Pfam" id="PF06262">
    <property type="entry name" value="Zincin_1"/>
    <property type="match status" value="1"/>
</dbReference>
<dbReference type="Proteomes" id="UP000783742">
    <property type="component" value="Unassembled WGS sequence"/>
</dbReference>
<evidence type="ECO:0000313" key="1">
    <source>
        <dbReference type="EMBL" id="MBU5668744.1"/>
    </source>
</evidence>
<keyword evidence="2" id="KW-1185">Reference proteome</keyword>
<protein>
    <submittedName>
        <fullName evidence="1">Metallopeptidase family protein</fullName>
    </submittedName>
</protein>
<gene>
    <name evidence="1" type="ORF">KQI68_02700</name>
</gene>
<name>A0ABS6FEX7_9FIRM</name>
<organism evidence="1 2">
    <name type="scientific">Peptoniphilus ovalis</name>
    <dbReference type="NCBI Taxonomy" id="2841503"/>
    <lineage>
        <taxon>Bacteria</taxon>
        <taxon>Bacillati</taxon>
        <taxon>Bacillota</taxon>
        <taxon>Tissierellia</taxon>
        <taxon>Tissierellales</taxon>
        <taxon>Peptoniphilaceae</taxon>
        <taxon>Peptoniphilus</taxon>
    </lineage>
</organism>